<reference evidence="1 2" key="1">
    <citation type="submission" date="2015-09" db="EMBL/GenBank/DDBJ databases">
        <title>Sorangium comparison.</title>
        <authorList>
            <person name="Zaburannyi N."/>
            <person name="Bunk B."/>
            <person name="Overmann J."/>
            <person name="Mueller R."/>
        </authorList>
    </citation>
    <scope>NUCLEOTIDE SEQUENCE [LARGE SCALE GENOMIC DNA]</scope>
    <source>
        <strain evidence="1 2">So ce836</strain>
    </source>
</reference>
<evidence type="ECO:0000313" key="1">
    <source>
        <dbReference type="EMBL" id="AUX37800.1"/>
    </source>
</evidence>
<dbReference type="Proteomes" id="UP000295497">
    <property type="component" value="Chromosome"/>
</dbReference>
<name>A0A4P2R424_SORCE</name>
<protein>
    <submittedName>
        <fullName evidence="1">Uncharacterized protein</fullName>
    </submittedName>
</protein>
<proteinExistence type="predicted"/>
<accession>A0A4P2R424</accession>
<evidence type="ECO:0000313" key="2">
    <source>
        <dbReference type="Proteomes" id="UP000295497"/>
    </source>
</evidence>
<gene>
    <name evidence="1" type="ORF">SOCE836_100350</name>
</gene>
<dbReference type="AlphaFoldDB" id="A0A4P2R424"/>
<dbReference type="EMBL" id="CP012672">
    <property type="protein sequence ID" value="AUX37800.1"/>
    <property type="molecule type" value="Genomic_DNA"/>
</dbReference>
<sequence>MRSPKREFERRCKVGSACSPSCTARAVVDAVTRGAWARRLAVDFGERLARGGRSALSACVATALLLEVLSSPFTWCLICDTV</sequence>
<organism evidence="1 2">
    <name type="scientific">Sorangium cellulosum</name>
    <name type="common">Polyangium cellulosum</name>
    <dbReference type="NCBI Taxonomy" id="56"/>
    <lineage>
        <taxon>Bacteria</taxon>
        <taxon>Pseudomonadati</taxon>
        <taxon>Myxococcota</taxon>
        <taxon>Polyangia</taxon>
        <taxon>Polyangiales</taxon>
        <taxon>Polyangiaceae</taxon>
        <taxon>Sorangium</taxon>
    </lineage>
</organism>